<dbReference type="PANTHER" id="PTHR39160:SF4">
    <property type="entry name" value="RESUSCITATION-PROMOTING FACTOR RPFB"/>
    <property type="match status" value="1"/>
</dbReference>
<dbReference type="InterPro" id="IPR010611">
    <property type="entry name" value="3D_dom"/>
</dbReference>
<reference evidence="6 7" key="1">
    <citation type="submission" date="2008-09" db="EMBL/GenBank/DDBJ databases">
        <authorList>
            <person name="Fulton L."/>
            <person name="Clifton S."/>
            <person name="Fulton B."/>
            <person name="Xu J."/>
            <person name="Minx P."/>
            <person name="Pepin K.H."/>
            <person name="Johnson M."/>
            <person name="Thiruvilangam P."/>
            <person name="Bhonagiri V."/>
            <person name="Nash W.E."/>
            <person name="Mardis E.R."/>
            <person name="Wilson R.K."/>
        </authorList>
    </citation>
    <scope>NUCLEOTIDE SEQUENCE [LARGE SCALE GENOMIC DNA]</scope>
    <source>
        <strain evidence="6 7">DSM 13275</strain>
    </source>
</reference>
<proteinExistence type="predicted"/>
<organism evidence="6 7">
    <name type="scientific">Peptacetobacter hiranonis (strain DSM 13275 / JCM 10541 / KCTC 15199 / TO-931)</name>
    <name type="common">Clostridium hiranonis</name>
    <dbReference type="NCBI Taxonomy" id="500633"/>
    <lineage>
        <taxon>Bacteria</taxon>
        <taxon>Bacillati</taxon>
        <taxon>Bacillota</taxon>
        <taxon>Clostridia</taxon>
        <taxon>Peptostreptococcales</taxon>
        <taxon>Peptostreptococcaceae</taxon>
        <taxon>Peptacetobacter</taxon>
    </lineage>
</organism>
<evidence type="ECO:0000256" key="2">
    <source>
        <dbReference type="ARBA" id="ARBA00022737"/>
    </source>
</evidence>
<evidence type="ECO:0000256" key="3">
    <source>
        <dbReference type="PROSITE-ProRule" id="PRU00591"/>
    </source>
</evidence>
<dbReference type="Pfam" id="PF19127">
    <property type="entry name" value="Choline_bind_3"/>
    <property type="match status" value="1"/>
</dbReference>
<dbReference type="CDD" id="cd14667">
    <property type="entry name" value="3D_containing_proteins"/>
    <property type="match status" value="1"/>
</dbReference>
<dbReference type="SUPFAM" id="SSF50685">
    <property type="entry name" value="Barwin-like endoglucanases"/>
    <property type="match status" value="1"/>
</dbReference>
<protein>
    <submittedName>
        <fullName evidence="6">3D domain protein</fullName>
    </submittedName>
</protein>
<evidence type="ECO:0000256" key="1">
    <source>
        <dbReference type="ARBA" id="ARBA00022729"/>
    </source>
</evidence>
<feature type="signal peptide" evidence="4">
    <location>
        <begin position="1"/>
        <end position="27"/>
    </location>
</feature>
<dbReference type="OrthoDB" id="9798935at2"/>
<dbReference type="SUPFAM" id="SSF69360">
    <property type="entry name" value="Cell wall binding repeat"/>
    <property type="match status" value="1"/>
</dbReference>
<dbReference type="eggNOG" id="COG3584">
    <property type="taxonomic scope" value="Bacteria"/>
</dbReference>
<sequence length="244" mass="27573">MFNLKKKLSAIVLASMMLLSSTGFVFANEEINDLETVQIEENVERTSLNEAGWVKRGDSLYYNNENGNPTTGWKVIDGNNYYFNKDGKMASGWTEINRKTYYFNKEKGMHTGIQRLENGKTYNFGKNGFVGESIVRQNGKILYFNERGKLTSTGKSYKSNASAYSGHSTTATGQKPKWGTIAVDPKVIPYGTKVYIPYFNRTFVANDCGGAIKGTKIDIFMNSRKECYKFGRRNIEIIVLNDIK</sequence>
<dbReference type="Gene3D" id="2.40.40.10">
    <property type="entry name" value="RlpA-like domain"/>
    <property type="match status" value="1"/>
</dbReference>
<dbReference type="eggNOG" id="COG5263">
    <property type="taxonomic scope" value="Bacteria"/>
</dbReference>
<dbReference type="InterPro" id="IPR018337">
    <property type="entry name" value="Cell_wall/Cho-bd_repeat"/>
</dbReference>
<accession>B6FYE5</accession>
<dbReference type="Proteomes" id="UP000003178">
    <property type="component" value="Unassembled WGS sequence"/>
</dbReference>
<dbReference type="RefSeq" id="WP_006439809.1">
    <property type="nucleotide sequence ID" value="NZ_DS995356.1"/>
</dbReference>
<feature type="domain" description="3D" evidence="5">
    <location>
        <begin position="180"/>
        <end position="241"/>
    </location>
</feature>
<gene>
    <name evidence="6" type="ORF">CLOHIR_00897</name>
</gene>
<dbReference type="GO" id="GO:0009254">
    <property type="term" value="P:peptidoglycan turnover"/>
    <property type="evidence" value="ECO:0007669"/>
    <property type="project" value="InterPro"/>
</dbReference>
<feature type="chain" id="PRO_5002843049" evidence="4">
    <location>
        <begin position="28"/>
        <end position="244"/>
    </location>
</feature>
<keyword evidence="7" id="KW-1185">Reference proteome</keyword>
<evidence type="ECO:0000313" key="7">
    <source>
        <dbReference type="Proteomes" id="UP000003178"/>
    </source>
</evidence>
<dbReference type="AlphaFoldDB" id="B6FYE5"/>
<dbReference type="InterPro" id="IPR059180">
    <property type="entry name" value="3D_YorM"/>
</dbReference>
<dbReference type="GO" id="GO:0019867">
    <property type="term" value="C:outer membrane"/>
    <property type="evidence" value="ECO:0007669"/>
    <property type="project" value="InterPro"/>
</dbReference>
<keyword evidence="2" id="KW-0677">Repeat</keyword>
<dbReference type="PANTHER" id="PTHR39160">
    <property type="entry name" value="CELL WALL-BINDING PROTEIN YOCH"/>
    <property type="match status" value="1"/>
</dbReference>
<dbReference type="STRING" id="500633.CLOHIR_00897"/>
<dbReference type="HOGENOM" id="CLU_1136500_0_0_9"/>
<dbReference type="Pfam" id="PF06725">
    <property type="entry name" value="3D"/>
    <property type="match status" value="1"/>
</dbReference>
<feature type="repeat" description="Cell wall-binding" evidence="3">
    <location>
        <begin position="70"/>
        <end position="89"/>
    </location>
</feature>
<reference evidence="6 7" key="2">
    <citation type="submission" date="2008-10" db="EMBL/GenBank/DDBJ databases">
        <title>Draft genome sequence of Clostridium hiranonis (DSM 13275).</title>
        <authorList>
            <person name="Sudarsanam P."/>
            <person name="Ley R."/>
            <person name="Guruge J."/>
            <person name="Turnbaugh P.J."/>
            <person name="Mahowald M."/>
            <person name="Liep D."/>
            <person name="Gordon J."/>
        </authorList>
    </citation>
    <scope>NUCLEOTIDE SEQUENCE [LARGE SCALE GENOMIC DNA]</scope>
    <source>
        <strain evidence="6 7">DSM 13275</strain>
    </source>
</reference>
<dbReference type="Gene3D" id="2.10.270.10">
    <property type="entry name" value="Cholin Binding"/>
    <property type="match status" value="2"/>
</dbReference>
<dbReference type="EMBL" id="ABWP01000035">
    <property type="protein sequence ID" value="EEA85459.1"/>
    <property type="molecule type" value="Genomic_DNA"/>
</dbReference>
<dbReference type="PROSITE" id="PS51170">
    <property type="entry name" value="CW"/>
    <property type="match status" value="1"/>
</dbReference>
<dbReference type="InterPro" id="IPR036908">
    <property type="entry name" value="RlpA-like_sf"/>
</dbReference>
<keyword evidence="1 4" id="KW-0732">Signal</keyword>
<dbReference type="GO" id="GO:0004553">
    <property type="term" value="F:hydrolase activity, hydrolyzing O-glycosyl compounds"/>
    <property type="evidence" value="ECO:0007669"/>
    <property type="project" value="InterPro"/>
</dbReference>
<evidence type="ECO:0000256" key="4">
    <source>
        <dbReference type="SAM" id="SignalP"/>
    </source>
</evidence>
<dbReference type="InterPro" id="IPR051933">
    <property type="entry name" value="Resuscitation_pf_RpfB"/>
</dbReference>
<comment type="caution">
    <text evidence="6">The sequence shown here is derived from an EMBL/GenBank/DDBJ whole genome shotgun (WGS) entry which is preliminary data.</text>
</comment>
<evidence type="ECO:0000313" key="6">
    <source>
        <dbReference type="EMBL" id="EEA85459.1"/>
    </source>
</evidence>
<evidence type="ECO:0000259" key="5">
    <source>
        <dbReference type="Pfam" id="PF06725"/>
    </source>
</evidence>
<name>B6FYE5_PEPHT</name>